<feature type="non-terminal residue" evidence="2">
    <location>
        <position position="161"/>
    </location>
</feature>
<dbReference type="EMBL" id="UINC01078476">
    <property type="protein sequence ID" value="SVC19587.1"/>
    <property type="molecule type" value="Genomic_DNA"/>
</dbReference>
<keyword evidence="1" id="KW-1133">Transmembrane helix</keyword>
<evidence type="ECO:0000256" key="1">
    <source>
        <dbReference type="SAM" id="Phobius"/>
    </source>
</evidence>
<evidence type="ECO:0008006" key="3">
    <source>
        <dbReference type="Google" id="ProtNLM"/>
    </source>
</evidence>
<feature type="transmembrane region" description="Helical" evidence="1">
    <location>
        <begin position="93"/>
        <end position="116"/>
    </location>
</feature>
<accession>A0A382K967</accession>
<proteinExistence type="predicted"/>
<organism evidence="2">
    <name type="scientific">marine metagenome</name>
    <dbReference type="NCBI Taxonomy" id="408172"/>
    <lineage>
        <taxon>unclassified sequences</taxon>
        <taxon>metagenomes</taxon>
        <taxon>ecological metagenomes</taxon>
    </lineage>
</organism>
<feature type="transmembrane region" description="Helical" evidence="1">
    <location>
        <begin position="136"/>
        <end position="157"/>
    </location>
</feature>
<name>A0A382K967_9ZZZZ</name>
<feature type="transmembrane region" description="Helical" evidence="1">
    <location>
        <begin position="12"/>
        <end position="28"/>
    </location>
</feature>
<keyword evidence="1" id="KW-0472">Membrane</keyword>
<reference evidence="2" key="1">
    <citation type="submission" date="2018-05" db="EMBL/GenBank/DDBJ databases">
        <authorList>
            <person name="Lanie J.A."/>
            <person name="Ng W.-L."/>
            <person name="Kazmierczak K.M."/>
            <person name="Andrzejewski T.M."/>
            <person name="Davidsen T.M."/>
            <person name="Wayne K.J."/>
            <person name="Tettelin H."/>
            <person name="Glass J.I."/>
            <person name="Rusch D."/>
            <person name="Podicherti R."/>
            <person name="Tsui H.-C.T."/>
            <person name="Winkler M.E."/>
        </authorList>
    </citation>
    <scope>NUCLEOTIDE SEQUENCE</scope>
</reference>
<gene>
    <name evidence="2" type="ORF">METZ01_LOCUS272441</name>
</gene>
<feature type="transmembrane region" description="Helical" evidence="1">
    <location>
        <begin position="63"/>
        <end position="81"/>
    </location>
</feature>
<sequence length="161" mass="18339">MNFLGLDSRQWIDIGISAIVLVVVPTLGRKIVTKWLIRLIQTIVGRTETKLDDALLPAARAPIYWLVIAATSHWAILRLAFLPFTLLPFWTQFFFVVYLALTVILLWRSVSAFFIWYKQHITETSDPRLLTQAVPLLRRVILGIIGGIAIIILLGRFDVDV</sequence>
<keyword evidence="1" id="KW-0812">Transmembrane</keyword>
<evidence type="ECO:0000313" key="2">
    <source>
        <dbReference type="EMBL" id="SVC19587.1"/>
    </source>
</evidence>
<dbReference type="AlphaFoldDB" id="A0A382K967"/>
<protein>
    <recommendedName>
        <fullName evidence="3">Mechanosensitive ion channel inner membrane domain-containing protein</fullName>
    </recommendedName>
</protein>